<evidence type="ECO:0000313" key="2">
    <source>
        <dbReference type="EMBL" id="GGB27802.1"/>
    </source>
</evidence>
<reference evidence="3" key="1">
    <citation type="journal article" date="2019" name="Int. J. Syst. Evol. Microbiol.">
        <title>The Global Catalogue of Microorganisms (GCM) 10K type strain sequencing project: providing services to taxonomists for standard genome sequencing and annotation.</title>
        <authorList>
            <consortium name="The Broad Institute Genomics Platform"/>
            <consortium name="The Broad Institute Genome Sequencing Center for Infectious Disease"/>
            <person name="Wu L."/>
            <person name="Ma J."/>
        </authorList>
    </citation>
    <scope>NUCLEOTIDE SEQUENCE [LARGE SCALE GENOMIC DNA]</scope>
    <source>
        <strain evidence="3">CGMCC 1.10188</strain>
    </source>
</reference>
<keyword evidence="3" id="KW-1185">Reference proteome</keyword>
<dbReference type="Proteomes" id="UP000603352">
    <property type="component" value="Unassembled WGS sequence"/>
</dbReference>
<proteinExistence type="predicted"/>
<feature type="region of interest" description="Disordered" evidence="1">
    <location>
        <begin position="183"/>
        <end position="243"/>
    </location>
</feature>
<name>A0ABQ1IA76_9PROT</name>
<dbReference type="EMBL" id="BMDZ01000004">
    <property type="protein sequence ID" value="GGB27802.1"/>
    <property type="molecule type" value="Genomic_DNA"/>
</dbReference>
<organism evidence="2 3">
    <name type="scientific">Tistrella bauzanensis</name>
    <dbReference type="NCBI Taxonomy" id="657419"/>
    <lineage>
        <taxon>Bacteria</taxon>
        <taxon>Pseudomonadati</taxon>
        <taxon>Pseudomonadota</taxon>
        <taxon>Alphaproteobacteria</taxon>
        <taxon>Geminicoccales</taxon>
        <taxon>Geminicoccaceae</taxon>
        <taxon>Tistrella</taxon>
    </lineage>
</organism>
<feature type="compositionally biased region" description="Basic and acidic residues" evidence="1">
    <location>
        <begin position="231"/>
        <end position="243"/>
    </location>
</feature>
<protein>
    <submittedName>
        <fullName evidence="2">Uncharacterized protein</fullName>
    </submittedName>
</protein>
<feature type="compositionally biased region" description="Basic and acidic residues" evidence="1">
    <location>
        <begin position="52"/>
        <end position="70"/>
    </location>
</feature>
<evidence type="ECO:0000313" key="3">
    <source>
        <dbReference type="Proteomes" id="UP000603352"/>
    </source>
</evidence>
<evidence type="ECO:0000256" key="1">
    <source>
        <dbReference type="SAM" id="MobiDB-lite"/>
    </source>
</evidence>
<sequence length="243" mass="26564">MSAAGRRIHRDAVDDRLAFPGKLHGERRIHRGIQGAGDGATRRAGEAGCRGRHLDIEGGTRHDPVDETKGQRLGCLHRRGGHCQAPGDPPAHHTRQQPGHTAIRGQADGAMGEDQHRRLVGDDQIGRQHEGQPRTGHRAAQGGHDRTVDLEQRLHHRRRVIQPGTEPGLPLGHRLGKRAAEARHIAAGRKHPTRPAEDDAAHPIIHARGGQDPGERHRHLAGDRATGTRTIEGDTEHAVVQRR</sequence>
<feature type="region of interest" description="Disordered" evidence="1">
    <location>
        <begin position="124"/>
        <end position="148"/>
    </location>
</feature>
<accession>A0ABQ1IA76</accession>
<gene>
    <name evidence="2" type="ORF">GCM10011505_06400</name>
</gene>
<feature type="region of interest" description="Disordered" evidence="1">
    <location>
        <begin position="28"/>
        <end position="112"/>
    </location>
</feature>
<comment type="caution">
    <text evidence="2">The sequence shown here is derived from an EMBL/GenBank/DDBJ whole genome shotgun (WGS) entry which is preliminary data.</text>
</comment>